<keyword evidence="1" id="KW-0112">Calmodulin-binding</keyword>
<organism evidence="6 7">
    <name type="scientific">Lithospermum erythrorhizon</name>
    <name type="common">Purple gromwell</name>
    <name type="synonym">Lithospermum officinale var. erythrorhizon</name>
    <dbReference type="NCBI Taxonomy" id="34254"/>
    <lineage>
        <taxon>Eukaryota</taxon>
        <taxon>Viridiplantae</taxon>
        <taxon>Streptophyta</taxon>
        <taxon>Embryophyta</taxon>
        <taxon>Tracheophyta</taxon>
        <taxon>Spermatophyta</taxon>
        <taxon>Magnoliopsida</taxon>
        <taxon>eudicotyledons</taxon>
        <taxon>Gunneridae</taxon>
        <taxon>Pentapetalae</taxon>
        <taxon>asterids</taxon>
        <taxon>lamiids</taxon>
        <taxon>Boraginales</taxon>
        <taxon>Boraginaceae</taxon>
        <taxon>Boraginoideae</taxon>
        <taxon>Lithospermeae</taxon>
        <taxon>Lithospermum</taxon>
    </lineage>
</organism>
<feature type="compositionally biased region" description="Basic residues" evidence="4">
    <location>
        <begin position="36"/>
        <end position="47"/>
    </location>
</feature>
<dbReference type="EMBL" id="BAABME010007898">
    <property type="protein sequence ID" value="GAA0171969.1"/>
    <property type="molecule type" value="Genomic_DNA"/>
</dbReference>
<evidence type="ECO:0000313" key="6">
    <source>
        <dbReference type="EMBL" id="GAA0171969.1"/>
    </source>
</evidence>
<sequence>MSSSCLKIISCGSRDSFDNDEGHVQPSSQGKDKRGWSFRKRPSRHRVLNNTVTSETPLSGNKATPVSAETDFQYQASSALPEKVPAVVYTEEKSKLSTPVSSKLSETIALSADESIADVKRDEPDASLDVLDADVNPDELNDDSNLDESVVIVIQSAVRTFLAQKVLLESKNIIKLQAAVRGHLVRQHAVGTLRCVQAIIKMQLLVRTRCARILEEESIAVEDHGKGKENAMGKPHVTYTSIEKLLSNRFARRLLDSTPRTKSINIKCDPSKSDSAWKWLERWMTVSPAEDQPPLRTIAQDAKSIEQTATQERAAQERAALLHCVEQIDLVTQEDTVVLHDKKEEAHIIIHEQTSVIYDEKEMENVLPQEQMVVPSESNFRSSLDLSSEVSESYEELVTHDEERLDIQSHEPTSELSPNLKRLETHNTMNTKAKHIDLVSEETKELQFPGTGEFDNIVLGETETRSEQSFESQERSAHERSETQGNKLIAGSRQASNPNFLAAQSKFKELSSVANLTKSMMSSTSQTAEDESYVDTVSSFTDQPSRKDFGHVEVLSSSRSKVQFGNSDNLEVQLGCSDTSMIQLGGSECGTELSITSTLDSPEGSDVRTSEFELEGKVLEDMNGHSQSKHSLAEEAKVDPTIINAVIFDSDAFQTERYDTVLGANDDHGASSVTVDSKVKQKHETDVSKLQVDIEPEKRNSISKSSPGASPRSRATVPEPQDTPSSEVSVKLKSTKGEKSGSNHKRKSLSAGKTSPSNLNHGSGGRSSVDQSHKQKKSVKRFNSFGSPKPDHVDQEPRDSSNSSPIPSYMQPTESARAKALLNSSPRFSPDMLEKDFSIKKRHSLPGGNGRHGSPQIKRTLYEVPQTLKGNESQPQKGILGSI</sequence>
<feature type="compositionally biased region" description="Basic and acidic residues" evidence="4">
    <location>
        <begin position="677"/>
        <end position="687"/>
    </location>
</feature>
<dbReference type="PANTHER" id="PTHR32295">
    <property type="entry name" value="IQ-DOMAIN 5-RELATED"/>
    <property type="match status" value="1"/>
</dbReference>
<dbReference type="AlphaFoldDB" id="A0AAV3R7Z3"/>
<evidence type="ECO:0000256" key="4">
    <source>
        <dbReference type="SAM" id="MobiDB-lite"/>
    </source>
</evidence>
<dbReference type="GO" id="GO:0005516">
    <property type="term" value="F:calmodulin binding"/>
    <property type="evidence" value="ECO:0007669"/>
    <property type="project" value="UniProtKB-KW"/>
</dbReference>
<evidence type="ECO:0000259" key="5">
    <source>
        <dbReference type="Pfam" id="PF13178"/>
    </source>
</evidence>
<gene>
    <name evidence="6" type="ORF">LIER_25886</name>
</gene>
<protein>
    <recommendedName>
        <fullName evidence="5">DUF4005 domain-containing protein</fullName>
    </recommendedName>
</protein>
<dbReference type="Pfam" id="PF00612">
    <property type="entry name" value="IQ"/>
    <property type="match status" value="2"/>
</dbReference>
<comment type="similarity">
    <text evidence="2">Belongs to the IQD family.</text>
</comment>
<dbReference type="InterPro" id="IPR000048">
    <property type="entry name" value="IQ_motif_EF-hand-BS"/>
</dbReference>
<feature type="compositionally biased region" description="Basic and acidic residues" evidence="4">
    <location>
        <begin position="789"/>
        <end position="799"/>
    </location>
</feature>
<dbReference type="Proteomes" id="UP001454036">
    <property type="component" value="Unassembled WGS sequence"/>
</dbReference>
<feature type="compositionally biased region" description="Basic and acidic residues" evidence="4">
    <location>
        <begin position="463"/>
        <end position="482"/>
    </location>
</feature>
<name>A0AAV3R7Z3_LITER</name>
<reference evidence="6 7" key="1">
    <citation type="submission" date="2024-01" db="EMBL/GenBank/DDBJ databases">
        <title>The complete chloroplast genome sequence of Lithospermum erythrorhizon: insights into the phylogenetic relationship among Boraginaceae species and the maternal lineages of purple gromwells.</title>
        <authorList>
            <person name="Okada T."/>
            <person name="Watanabe K."/>
        </authorList>
    </citation>
    <scope>NUCLEOTIDE SEQUENCE [LARGE SCALE GENOMIC DNA]</scope>
</reference>
<feature type="compositionally biased region" description="Polar residues" evidence="4">
    <location>
        <begin position="751"/>
        <end position="770"/>
    </location>
</feature>
<feature type="compositionally biased region" description="Polar residues" evidence="4">
    <location>
        <begin position="800"/>
        <end position="814"/>
    </location>
</feature>
<dbReference type="Gene3D" id="1.20.5.190">
    <property type="match status" value="1"/>
</dbReference>
<dbReference type="InterPro" id="IPR025064">
    <property type="entry name" value="DUF4005"/>
</dbReference>
<evidence type="ECO:0000256" key="3">
    <source>
        <dbReference type="ARBA" id="ARBA00024378"/>
    </source>
</evidence>
<dbReference type="PANTHER" id="PTHR32295:SF154">
    <property type="entry name" value="PROTEIN IQ-DOMAIN 32"/>
    <property type="match status" value="1"/>
</dbReference>
<dbReference type="SMART" id="SM00015">
    <property type="entry name" value="IQ"/>
    <property type="match status" value="1"/>
</dbReference>
<feature type="region of interest" description="Disordered" evidence="4">
    <location>
        <begin position="407"/>
        <end position="426"/>
    </location>
</feature>
<accession>A0AAV3R7Z3</accession>
<evidence type="ECO:0000256" key="1">
    <source>
        <dbReference type="ARBA" id="ARBA00022860"/>
    </source>
</evidence>
<dbReference type="PROSITE" id="PS50096">
    <property type="entry name" value="IQ"/>
    <property type="match status" value="1"/>
</dbReference>
<evidence type="ECO:0000256" key="2">
    <source>
        <dbReference type="ARBA" id="ARBA00024341"/>
    </source>
</evidence>
<feature type="compositionally biased region" description="Polar residues" evidence="4">
    <location>
        <begin position="48"/>
        <end position="64"/>
    </location>
</feature>
<feature type="region of interest" description="Disordered" evidence="4">
    <location>
        <begin position="463"/>
        <end position="495"/>
    </location>
</feature>
<comment type="subunit">
    <text evidence="3">Binds to multiple calmodulin (CaM) in the presence of Ca(2+) and CaM-like proteins.</text>
</comment>
<feature type="region of interest" description="Disordered" evidence="4">
    <location>
        <begin position="11"/>
        <end position="65"/>
    </location>
</feature>
<comment type="caution">
    <text evidence="6">The sequence shown here is derived from an EMBL/GenBank/DDBJ whole genome shotgun (WGS) entry which is preliminary data.</text>
</comment>
<keyword evidence="7" id="KW-1185">Reference proteome</keyword>
<proteinExistence type="inferred from homology"/>
<feature type="region of interest" description="Disordered" evidence="4">
    <location>
        <begin position="663"/>
        <end position="857"/>
    </location>
</feature>
<feature type="domain" description="DUF4005" evidence="5">
    <location>
        <begin position="801"/>
        <end position="852"/>
    </location>
</feature>
<evidence type="ECO:0000313" key="7">
    <source>
        <dbReference type="Proteomes" id="UP001454036"/>
    </source>
</evidence>
<dbReference type="Pfam" id="PF13178">
    <property type="entry name" value="DUF4005"/>
    <property type="match status" value="1"/>
</dbReference>